<evidence type="ECO:0000256" key="1">
    <source>
        <dbReference type="SAM" id="MobiDB-lite"/>
    </source>
</evidence>
<dbReference type="Proteomes" id="UP001153269">
    <property type="component" value="Unassembled WGS sequence"/>
</dbReference>
<feature type="compositionally biased region" description="Basic and acidic residues" evidence="1">
    <location>
        <begin position="150"/>
        <end position="164"/>
    </location>
</feature>
<dbReference type="AlphaFoldDB" id="A0A9N7UAJ9"/>
<protein>
    <submittedName>
        <fullName evidence="2">Uncharacterized protein</fullName>
    </submittedName>
</protein>
<feature type="compositionally biased region" description="Basic and acidic residues" evidence="1">
    <location>
        <begin position="177"/>
        <end position="198"/>
    </location>
</feature>
<dbReference type="EMBL" id="CADEAL010001035">
    <property type="protein sequence ID" value="CAB1428259.1"/>
    <property type="molecule type" value="Genomic_DNA"/>
</dbReference>
<keyword evidence="3" id="KW-1185">Reference proteome</keyword>
<name>A0A9N7UAJ9_PLEPL</name>
<feature type="region of interest" description="Disordered" evidence="1">
    <location>
        <begin position="150"/>
        <end position="212"/>
    </location>
</feature>
<sequence>MGLDMGECGCVRRGLGTKKLESSVIFCGDAFKVAGEMRSGLQRSDVFPNTGKYSRIESVPVGFSAGTAHVYMALALRGHYKEHVREGDHLHLYVSRKTKSGRTKAALPLHPGSNKAKLHMSGMAWHRMAGVPWTRKHNLLFKLEDRQDRGMEWEGASEGRKTEEASALPRAKPVCLRSDKQEEMREEEREKGGGKGREAGIGGEHAARGLGQ</sequence>
<evidence type="ECO:0000313" key="2">
    <source>
        <dbReference type="EMBL" id="CAB1428259.1"/>
    </source>
</evidence>
<organism evidence="2 3">
    <name type="scientific">Pleuronectes platessa</name>
    <name type="common">European plaice</name>
    <dbReference type="NCBI Taxonomy" id="8262"/>
    <lineage>
        <taxon>Eukaryota</taxon>
        <taxon>Metazoa</taxon>
        <taxon>Chordata</taxon>
        <taxon>Craniata</taxon>
        <taxon>Vertebrata</taxon>
        <taxon>Euteleostomi</taxon>
        <taxon>Actinopterygii</taxon>
        <taxon>Neopterygii</taxon>
        <taxon>Teleostei</taxon>
        <taxon>Neoteleostei</taxon>
        <taxon>Acanthomorphata</taxon>
        <taxon>Carangaria</taxon>
        <taxon>Pleuronectiformes</taxon>
        <taxon>Pleuronectoidei</taxon>
        <taxon>Pleuronectidae</taxon>
        <taxon>Pleuronectes</taxon>
    </lineage>
</organism>
<gene>
    <name evidence="2" type="ORF">PLEPLA_LOCUS16225</name>
</gene>
<reference evidence="2" key="1">
    <citation type="submission" date="2020-03" db="EMBL/GenBank/DDBJ databases">
        <authorList>
            <person name="Weist P."/>
        </authorList>
    </citation>
    <scope>NUCLEOTIDE SEQUENCE</scope>
</reference>
<comment type="caution">
    <text evidence="2">The sequence shown here is derived from an EMBL/GenBank/DDBJ whole genome shotgun (WGS) entry which is preliminary data.</text>
</comment>
<accession>A0A9N7UAJ9</accession>
<proteinExistence type="predicted"/>
<evidence type="ECO:0000313" key="3">
    <source>
        <dbReference type="Proteomes" id="UP001153269"/>
    </source>
</evidence>